<proteinExistence type="predicted"/>
<feature type="compositionally biased region" description="Polar residues" evidence="1">
    <location>
        <begin position="33"/>
        <end position="46"/>
    </location>
</feature>
<evidence type="ECO:0000259" key="2">
    <source>
        <dbReference type="SMART" id="SM00831"/>
    </source>
</evidence>
<feature type="region of interest" description="Disordered" evidence="1">
    <location>
        <begin position="1"/>
        <end position="55"/>
    </location>
</feature>
<keyword evidence="4" id="KW-1185">Reference proteome</keyword>
<evidence type="ECO:0000256" key="1">
    <source>
        <dbReference type="SAM" id="MobiDB-lite"/>
    </source>
</evidence>
<dbReference type="OrthoDB" id="3352408at2759"/>
<evidence type="ECO:0000313" key="4">
    <source>
        <dbReference type="Proteomes" id="UP000800093"/>
    </source>
</evidence>
<feature type="domain" description="Cation-transporting P-type ATPase N-terminal" evidence="2">
    <location>
        <begin position="54"/>
        <end position="128"/>
    </location>
</feature>
<reference evidence="4" key="1">
    <citation type="journal article" date="2020" name="Stud. Mycol.">
        <title>101 Dothideomycetes genomes: A test case for predicting lifestyles and emergence of pathogens.</title>
        <authorList>
            <person name="Haridas S."/>
            <person name="Albert R."/>
            <person name="Binder M."/>
            <person name="Bloem J."/>
            <person name="LaButti K."/>
            <person name="Salamov A."/>
            <person name="Andreopoulos B."/>
            <person name="Baker S."/>
            <person name="Barry K."/>
            <person name="Bills G."/>
            <person name="Bluhm B."/>
            <person name="Cannon C."/>
            <person name="Castanera R."/>
            <person name="Culley D."/>
            <person name="Daum C."/>
            <person name="Ezra D."/>
            <person name="Gonzalez J."/>
            <person name="Henrissat B."/>
            <person name="Kuo A."/>
            <person name="Liang C."/>
            <person name="Lipzen A."/>
            <person name="Lutzoni F."/>
            <person name="Magnuson J."/>
            <person name="Mondo S."/>
            <person name="Nolan M."/>
            <person name="Ohm R."/>
            <person name="Pangilinan J."/>
            <person name="Park H.-J."/>
            <person name="Ramirez L."/>
            <person name="Alfaro M."/>
            <person name="Sun H."/>
            <person name="Tritt A."/>
            <person name="Yoshinaga Y."/>
            <person name="Zwiers L.-H."/>
            <person name="Turgeon B."/>
            <person name="Goodwin S."/>
            <person name="Spatafora J."/>
            <person name="Crous P."/>
            <person name="Grigoriev I."/>
        </authorList>
    </citation>
    <scope>NUCLEOTIDE SEQUENCE [LARGE SCALE GENOMIC DNA]</scope>
    <source>
        <strain evidence="4">CBS 304.66</strain>
    </source>
</reference>
<dbReference type="EMBL" id="ML986582">
    <property type="protein sequence ID" value="KAF2269360.1"/>
    <property type="molecule type" value="Genomic_DNA"/>
</dbReference>
<organism evidence="3 4">
    <name type="scientific">Lojkania enalia</name>
    <dbReference type="NCBI Taxonomy" id="147567"/>
    <lineage>
        <taxon>Eukaryota</taxon>
        <taxon>Fungi</taxon>
        <taxon>Dikarya</taxon>
        <taxon>Ascomycota</taxon>
        <taxon>Pezizomycotina</taxon>
        <taxon>Dothideomycetes</taxon>
        <taxon>Pleosporomycetidae</taxon>
        <taxon>Pleosporales</taxon>
        <taxon>Pleosporales incertae sedis</taxon>
        <taxon>Lojkania</taxon>
    </lineage>
</organism>
<evidence type="ECO:0000313" key="3">
    <source>
        <dbReference type="EMBL" id="KAF2269360.1"/>
    </source>
</evidence>
<protein>
    <submittedName>
        <fullName evidence="3">Calcium ATPase</fullName>
    </submittedName>
</protein>
<sequence>MGEENCLPTVEESTEPPIRAQRSGNYHGPPTNPGQHTHLQPQTQDGGTRPLPKAPHTLTAQEVAQKLGVDLNNGLNAYEAESRLRLYGPNKVKGAEGLSLWEILLRQVSNSLTIVLLITMGLSFGIDDYIEGGVITAVIVLNICVGL</sequence>
<dbReference type="SMART" id="SM00831">
    <property type="entry name" value="Cation_ATPase_N"/>
    <property type="match status" value="1"/>
</dbReference>
<dbReference type="GO" id="GO:0006811">
    <property type="term" value="P:monoatomic ion transport"/>
    <property type="evidence" value="ECO:0007669"/>
    <property type="project" value="UniProtKB-ARBA"/>
</dbReference>
<dbReference type="AlphaFoldDB" id="A0A9P4NA23"/>
<dbReference type="SUPFAM" id="SSF81665">
    <property type="entry name" value="Calcium ATPase, transmembrane domain M"/>
    <property type="match status" value="1"/>
</dbReference>
<dbReference type="Gene3D" id="1.20.1110.10">
    <property type="entry name" value="Calcium-transporting ATPase, transmembrane domain"/>
    <property type="match status" value="1"/>
</dbReference>
<dbReference type="PANTHER" id="PTHR42861">
    <property type="entry name" value="CALCIUM-TRANSPORTING ATPASE"/>
    <property type="match status" value="1"/>
</dbReference>
<dbReference type="InterPro" id="IPR023298">
    <property type="entry name" value="ATPase_P-typ_TM_dom_sf"/>
</dbReference>
<dbReference type="InterPro" id="IPR004014">
    <property type="entry name" value="ATPase_P-typ_cation-transptr_N"/>
</dbReference>
<accession>A0A9P4NA23</accession>
<comment type="caution">
    <text evidence="3">The sequence shown here is derived from an EMBL/GenBank/DDBJ whole genome shotgun (WGS) entry which is preliminary data.</text>
</comment>
<dbReference type="Pfam" id="PF00690">
    <property type="entry name" value="Cation_ATPase_N"/>
    <property type="match status" value="1"/>
</dbReference>
<dbReference type="Proteomes" id="UP000800093">
    <property type="component" value="Unassembled WGS sequence"/>
</dbReference>
<dbReference type="Gene3D" id="2.70.150.10">
    <property type="entry name" value="Calcium-transporting ATPase, cytoplasmic transduction domain A"/>
    <property type="match status" value="1"/>
</dbReference>
<gene>
    <name evidence="3" type="ORF">CC78DRAFT_277872</name>
</gene>
<name>A0A9P4NA23_9PLEO</name>